<feature type="domain" description="NB-ARC" evidence="2">
    <location>
        <begin position="184"/>
        <end position="342"/>
    </location>
</feature>
<sequence length="349" mass="38391">MEHNITRELNPVDREGLCLLSLDGGGVRGLSTLFILKGIMARLNYKRKETSLPSAKPCEVFDLIRGTSTGGRLEMDIDECISTFVCAAAKETSDITRLRSYDLPGKASIEATILDAALATSAATRFFDPVRIGARQFVDGALGANNPVEQVEREAVDRTPTTFASIIRTVPFERNLRFVRRASLLNKLEAALFTKEQPSKISLFGLGGVGKTQVALELAYRTREKYTQCSVIWIPANNTARLRQAYIDAAEQLGIAVTDDKSDVKQLVKRHLSQDSAGRWLLIYDNADDLDVWIPSTGSQDSQRGLLKYVPGSSQGCVVFTTRSRKIAGRLSSDGLREEVTQIDDDTAL</sequence>
<proteinExistence type="predicted"/>
<dbReference type="InterPro" id="IPR016035">
    <property type="entry name" value="Acyl_Trfase/lysoPLipase"/>
</dbReference>
<dbReference type="GO" id="GO:0016020">
    <property type="term" value="C:membrane"/>
    <property type="evidence" value="ECO:0007669"/>
    <property type="project" value="TreeGrafter"/>
</dbReference>
<dbReference type="AlphaFoldDB" id="A0AAW0RK44"/>
<dbReference type="GO" id="GO:0043531">
    <property type="term" value="F:ADP binding"/>
    <property type="evidence" value="ECO:0007669"/>
    <property type="project" value="InterPro"/>
</dbReference>
<dbReference type="GO" id="GO:0047499">
    <property type="term" value="F:calcium-independent phospholipase A2 activity"/>
    <property type="evidence" value="ECO:0007669"/>
    <property type="project" value="TreeGrafter"/>
</dbReference>
<name>A0AAW0RK44_9HYPO</name>
<dbReference type="Pfam" id="PF00931">
    <property type="entry name" value="NB-ARC"/>
    <property type="match status" value="1"/>
</dbReference>
<dbReference type="Gene3D" id="3.40.50.300">
    <property type="entry name" value="P-loop containing nucleotide triphosphate hydrolases"/>
    <property type="match status" value="1"/>
</dbReference>
<evidence type="ECO:0000259" key="3">
    <source>
        <dbReference type="Pfam" id="PF01734"/>
    </source>
</evidence>
<accession>A0AAW0RK44</accession>
<protein>
    <recommendedName>
        <fullName evidence="6">PNPLA domain-containing protein</fullName>
    </recommendedName>
</protein>
<dbReference type="InterPro" id="IPR002182">
    <property type="entry name" value="NB-ARC"/>
</dbReference>
<dbReference type="SUPFAM" id="SSF52540">
    <property type="entry name" value="P-loop containing nucleoside triphosphate hydrolases"/>
    <property type="match status" value="1"/>
</dbReference>
<evidence type="ECO:0000313" key="4">
    <source>
        <dbReference type="EMBL" id="KAK8142430.1"/>
    </source>
</evidence>
<dbReference type="PANTHER" id="PTHR24185:SF4">
    <property type="entry name" value="SERINE HYDROLASE, PUTATIVE (AFU_ORTHOLOGUE AFUA_2G07870)-RELATED"/>
    <property type="match status" value="1"/>
</dbReference>
<gene>
    <name evidence="4" type="ORF">G3M48_008773</name>
</gene>
<dbReference type="Pfam" id="PF01734">
    <property type="entry name" value="Patatin"/>
    <property type="match status" value="1"/>
</dbReference>
<keyword evidence="1" id="KW-0443">Lipid metabolism</keyword>
<dbReference type="PANTHER" id="PTHR24185">
    <property type="entry name" value="CALCIUM-INDEPENDENT PHOSPHOLIPASE A2-GAMMA"/>
    <property type="match status" value="1"/>
</dbReference>
<dbReference type="GO" id="GO:0019369">
    <property type="term" value="P:arachidonate metabolic process"/>
    <property type="evidence" value="ECO:0007669"/>
    <property type="project" value="TreeGrafter"/>
</dbReference>
<dbReference type="GO" id="GO:0046486">
    <property type="term" value="P:glycerolipid metabolic process"/>
    <property type="evidence" value="ECO:0007669"/>
    <property type="project" value="UniProtKB-ARBA"/>
</dbReference>
<dbReference type="InterPro" id="IPR002641">
    <property type="entry name" value="PNPLA_dom"/>
</dbReference>
<comment type="caution">
    <text evidence="4">The sequence shown here is derived from an EMBL/GenBank/DDBJ whole genome shotgun (WGS) entry which is preliminary data.</text>
</comment>
<dbReference type="Gene3D" id="3.40.1090.10">
    <property type="entry name" value="Cytosolic phospholipase A2 catalytic domain"/>
    <property type="match status" value="2"/>
</dbReference>
<reference evidence="4 5" key="1">
    <citation type="submission" date="2020-02" db="EMBL/GenBank/DDBJ databases">
        <title>Comparative genomics of the hypocrealean fungal genus Beauvera.</title>
        <authorList>
            <person name="Showalter D.N."/>
            <person name="Bushley K.E."/>
            <person name="Rehner S.A."/>
        </authorList>
    </citation>
    <scope>NUCLEOTIDE SEQUENCE [LARGE SCALE GENOMIC DNA]</scope>
    <source>
        <strain evidence="4 5">ARSEF4384</strain>
    </source>
</reference>
<evidence type="ECO:0008006" key="6">
    <source>
        <dbReference type="Google" id="ProtNLM"/>
    </source>
</evidence>
<evidence type="ECO:0000313" key="5">
    <source>
        <dbReference type="Proteomes" id="UP001397290"/>
    </source>
</evidence>
<evidence type="ECO:0000256" key="1">
    <source>
        <dbReference type="ARBA" id="ARBA00023098"/>
    </source>
</evidence>
<dbReference type="Proteomes" id="UP001397290">
    <property type="component" value="Unassembled WGS sequence"/>
</dbReference>
<dbReference type="InterPro" id="IPR027417">
    <property type="entry name" value="P-loop_NTPase"/>
</dbReference>
<keyword evidence="5" id="KW-1185">Reference proteome</keyword>
<feature type="domain" description="PNPLA" evidence="3">
    <location>
        <begin position="99"/>
        <end position="150"/>
    </location>
</feature>
<dbReference type="EMBL" id="JAAHCF010000676">
    <property type="protein sequence ID" value="KAK8142430.1"/>
    <property type="molecule type" value="Genomic_DNA"/>
</dbReference>
<organism evidence="4 5">
    <name type="scientific">Beauveria asiatica</name>
    <dbReference type="NCBI Taxonomy" id="1069075"/>
    <lineage>
        <taxon>Eukaryota</taxon>
        <taxon>Fungi</taxon>
        <taxon>Dikarya</taxon>
        <taxon>Ascomycota</taxon>
        <taxon>Pezizomycotina</taxon>
        <taxon>Sordariomycetes</taxon>
        <taxon>Hypocreomycetidae</taxon>
        <taxon>Hypocreales</taxon>
        <taxon>Cordycipitaceae</taxon>
        <taxon>Beauveria</taxon>
    </lineage>
</organism>
<evidence type="ECO:0000259" key="2">
    <source>
        <dbReference type="Pfam" id="PF00931"/>
    </source>
</evidence>
<dbReference type="SUPFAM" id="SSF52151">
    <property type="entry name" value="FabD/lysophospholipase-like"/>
    <property type="match status" value="1"/>
</dbReference>